<proteinExistence type="predicted"/>
<dbReference type="EMBL" id="CP053708">
    <property type="protein sequence ID" value="QKE88649.1"/>
    <property type="molecule type" value="Genomic_DNA"/>
</dbReference>
<dbReference type="RefSeq" id="WP_171835767.1">
    <property type="nucleotide sequence ID" value="NZ_CP053708.1"/>
</dbReference>
<evidence type="ECO:0000313" key="2">
    <source>
        <dbReference type="EMBL" id="QKE88649.1"/>
    </source>
</evidence>
<feature type="chain" id="PRO_5027010234" evidence="1">
    <location>
        <begin position="23"/>
        <end position="109"/>
    </location>
</feature>
<feature type="signal peptide" evidence="1">
    <location>
        <begin position="1"/>
        <end position="22"/>
    </location>
</feature>
<accession>A0A6M8HH73</accession>
<keyword evidence="3" id="KW-1185">Reference proteome</keyword>
<protein>
    <submittedName>
        <fullName evidence="2">Uncharacterized protein</fullName>
    </submittedName>
</protein>
<dbReference type="AlphaFoldDB" id="A0A6M8HH73"/>
<dbReference type="KEGG" id="lck:HN018_19235"/>
<sequence length="109" mass="11507">MRGLSVLVILAAIWSGIVPASAQTSTSASGLGSTFNPATPGDLVVHHHKAYAKTTYGISCPGDRVVWVNTNSGVYHLEGERWFGRTAAGDYECEKAAKAGGDRETRNGQ</sequence>
<dbReference type="Proteomes" id="UP000500767">
    <property type="component" value="Chromosome"/>
</dbReference>
<name>A0A6M8HH73_9PROT</name>
<evidence type="ECO:0000256" key="1">
    <source>
        <dbReference type="SAM" id="SignalP"/>
    </source>
</evidence>
<gene>
    <name evidence="2" type="ORF">HN018_19235</name>
</gene>
<evidence type="ECO:0000313" key="3">
    <source>
        <dbReference type="Proteomes" id="UP000500767"/>
    </source>
</evidence>
<reference evidence="2 3" key="1">
    <citation type="journal article" date="2014" name="World J. Microbiol. Biotechnol.">
        <title>Biodiversity and physiological characteristics of Antarctic and Arctic lichens-associated bacteria.</title>
        <authorList>
            <person name="Lee Y.M."/>
            <person name="Kim E.H."/>
            <person name="Lee H.K."/>
            <person name="Hong S.G."/>
        </authorList>
    </citation>
    <scope>NUCLEOTIDE SEQUENCE [LARGE SCALE GENOMIC DNA]</scope>
    <source>
        <strain evidence="2 3">PAMC 26569</strain>
    </source>
</reference>
<organism evidence="2 3">
    <name type="scientific">Lichenicola cladoniae</name>
    <dbReference type="NCBI Taxonomy" id="1484109"/>
    <lineage>
        <taxon>Bacteria</taxon>
        <taxon>Pseudomonadati</taxon>
        <taxon>Pseudomonadota</taxon>
        <taxon>Alphaproteobacteria</taxon>
        <taxon>Acetobacterales</taxon>
        <taxon>Acetobacteraceae</taxon>
        <taxon>Lichenicola</taxon>
    </lineage>
</organism>
<keyword evidence="1" id="KW-0732">Signal</keyword>